<dbReference type="PANTHER" id="PTHR30349">
    <property type="entry name" value="PHAGE INTEGRASE-RELATED"/>
    <property type="match status" value="1"/>
</dbReference>
<evidence type="ECO:0000313" key="6">
    <source>
        <dbReference type="Proteomes" id="UP000509626"/>
    </source>
</evidence>
<evidence type="ECO:0000256" key="2">
    <source>
        <dbReference type="ARBA" id="ARBA00023125"/>
    </source>
</evidence>
<dbReference type="PROSITE" id="PS51898">
    <property type="entry name" value="TYR_RECOMBINASE"/>
    <property type="match status" value="1"/>
</dbReference>
<dbReference type="PANTHER" id="PTHR30349:SF41">
    <property type="entry name" value="INTEGRASE_RECOMBINASE PROTEIN MJ0367-RELATED"/>
    <property type="match status" value="1"/>
</dbReference>
<dbReference type="GO" id="GO:0006310">
    <property type="term" value="P:DNA recombination"/>
    <property type="evidence" value="ECO:0007669"/>
    <property type="project" value="UniProtKB-KW"/>
</dbReference>
<evidence type="ECO:0000313" key="5">
    <source>
        <dbReference type="EMBL" id="QLG61999.1"/>
    </source>
</evidence>
<keyword evidence="3" id="KW-0233">DNA recombination</keyword>
<proteinExistence type="predicted"/>
<dbReference type="InterPro" id="IPR002104">
    <property type="entry name" value="Integrase_catalytic"/>
</dbReference>
<evidence type="ECO:0000256" key="1">
    <source>
        <dbReference type="ARBA" id="ARBA00022908"/>
    </source>
</evidence>
<dbReference type="KEGG" id="halu:HUG12_09800"/>
<sequence length="194" mass="22803">MLEAAAPARARFYYLLYAGGFRIGELKRHGRKHLRPDYGTYGAINILRTQHLPGQGENRSSKSKQSRTVEFLSKYPTLILEDTPVGTWMDENDVEWTEVFFPEYYAQLENHYLRKYCNKIGVHRVTPHSFRHMRITHLVHSDDHEKDWVQRRSGHADGKTTDHYTQTVFDREPQPLETYLEENDIDLMDVLAAH</sequence>
<dbReference type="InterPro" id="IPR013762">
    <property type="entry name" value="Integrase-like_cat_sf"/>
</dbReference>
<dbReference type="CDD" id="cd00397">
    <property type="entry name" value="DNA_BRE_C"/>
    <property type="match status" value="1"/>
</dbReference>
<dbReference type="Proteomes" id="UP000509626">
    <property type="component" value="Chromosome"/>
</dbReference>
<dbReference type="AlphaFoldDB" id="A0A7D5QB60"/>
<evidence type="ECO:0000259" key="4">
    <source>
        <dbReference type="PROSITE" id="PS51898"/>
    </source>
</evidence>
<name>A0A7D5QB60_9EURY</name>
<dbReference type="GO" id="GO:0015074">
    <property type="term" value="P:DNA integration"/>
    <property type="evidence" value="ECO:0007669"/>
    <property type="project" value="UniProtKB-KW"/>
</dbReference>
<organism evidence="5 6">
    <name type="scientific">Halorarum salinum</name>
    <dbReference type="NCBI Taxonomy" id="2743089"/>
    <lineage>
        <taxon>Archaea</taxon>
        <taxon>Methanobacteriati</taxon>
        <taxon>Methanobacteriota</taxon>
        <taxon>Stenosarchaea group</taxon>
        <taxon>Halobacteria</taxon>
        <taxon>Halobacteriales</taxon>
        <taxon>Haloferacaceae</taxon>
        <taxon>Halorarum</taxon>
    </lineage>
</organism>
<gene>
    <name evidence="5" type="ORF">HUG12_09800</name>
</gene>
<dbReference type="EMBL" id="CP058579">
    <property type="protein sequence ID" value="QLG61999.1"/>
    <property type="molecule type" value="Genomic_DNA"/>
</dbReference>
<dbReference type="Gene3D" id="1.10.443.10">
    <property type="entry name" value="Intergrase catalytic core"/>
    <property type="match status" value="1"/>
</dbReference>
<reference evidence="5 6" key="1">
    <citation type="submission" date="2020-06" db="EMBL/GenBank/DDBJ databases">
        <title>NJ-3-1, isolated from saline soil.</title>
        <authorList>
            <person name="Cui H.L."/>
            <person name="Shi X."/>
        </authorList>
    </citation>
    <scope>NUCLEOTIDE SEQUENCE [LARGE SCALE GENOMIC DNA]</scope>
    <source>
        <strain evidence="5 6">NJ-3-1</strain>
    </source>
</reference>
<dbReference type="SUPFAM" id="SSF56349">
    <property type="entry name" value="DNA breaking-rejoining enzymes"/>
    <property type="match status" value="1"/>
</dbReference>
<feature type="domain" description="Tyr recombinase" evidence="4">
    <location>
        <begin position="1"/>
        <end position="177"/>
    </location>
</feature>
<dbReference type="GO" id="GO:0003677">
    <property type="term" value="F:DNA binding"/>
    <property type="evidence" value="ECO:0007669"/>
    <property type="project" value="UniProtKB-KW"/>
</dbReference>
<keyword evidence="1" id="KW-0229">DNA integration</keyword>
<dbReference type="Pfam" id="PF00589">
    <property type="entry name" value="Phage_integrase"/>
    <property type="match status" value="1"/>
</dbReference>
<keyword evidence="2" id="KW-0238">DNA-binding</keyword>
<protein>
    <submittedName>
        <fullName evidence="5">Site-specific integrase</fullName>
    </submittedName>
</protein>
<dbReference type="InterPro" id="IPR011010">
    <property type="entry name" value="DNA_brk_join_enz"/>
</dbReference>
<keyword evidence="6" id="KW-1185">Reference proteome</keyword>
<dbReference type="InterPro" id="IPR050090">
    <property type="entry name" value="Tyrosine_recombinase_XerCD"/>
</dbReference>
<evidence type="ECO:0000256" key="3">
    <source>
        <dbReference type="ARBA" id="ARBA00023172"/>
    </source>
</evidence>
<accession>A0A7D5QB60</accession>